<dbReference type="InterPro" id="IPR011990">
    <property type="entry name" value="TPR-like_helical_dom_sf"/>
</dbReference>
<dbReference type="GO" id="GO:0004674">
    <property type="term" value="F:protein serine/threonine kinase activity"/>
    <property type="evidence" value="ECO:0007669"/>
    <property type="project" value="UniProtKB-KW"/>
</dbReference>
<feature type="region of interest" description="Disordered" evidence="13">
    <location>
        <begin position="2068"/>
        <end position="2088"/>
    </location>
</feature>
<dbReference type="GO" id="GO:0006281">
    <property type="term" value="P:DNA repair"/>
    <property type="evidence" value="ECO:0007669"/>
    <property type="project" value="UniProtKB-KW"/>
</dbReference>
<dbReference type="InterPro" id="IPR016024">
    <property type="entry name" value="ARM-type_fold"/>
</dbReference>
<dbReference type="InterPro" id="IPR000403">
    <property type="entry name" value="PI3/4_kinase_cat_dom"/>
</dbReference>
<dbReference type="SUPFAM" id="SSF48371">
    <property type="entry name" value="ARM repeat"/>
    <property type="match status" value="1"/>
</dbReference>
<evidence type="ECO:0000256" key="5">
    <source>
        <dbReference type="ARBA" id="ARBA00022679"/>
    </source>
</evidence>
<dbReference type="SUPFAM" id="SSF48452">
    <property type="entry name" value="TPR-like"/>
    <property type="match status" value="1"/>
</dbReference>
<evidence type="ECO:0000313" key="17">
    <source>
        <dbReference type="EMBL" id="GAX74920.1"/>
    </source>
</evidence>
<dbReference type="PROSITE" id="PS51189">
    <property type="entry name" value="FAT"/>
    <property type="match status" value="1"/>
</dbReference>
<dbReference type="GO" id="GO:0000723">
    <property type="term" value="P:telomere maintenance"/>
    <property type="evidence" value="ECO:0007669"/>
    <property type="project" value="TreeGrafter"/>
</dbReference>
<comment type="caution">
    <text evidence="17">The sequence shown here is derived from an EMBL/GenBank/DDBJ whole genome shotgun (WGS) entry which is preliminary data.</text>
</comment>
<keyword evidence="18" id="KW-1185">Reference proteome</keyword>
<dbReference type="Gene3D" id="1.10.1070.11">
    <property type="entry name" value="Phosphatidylinositol 3-/4-kinase, catalytic domain"/>
    <property type="match status" value="1"/>
</dbReference>
<dbReference type="STRING" id="1157962.A0A250WWL2"/>
<feature type="region of interest" description="Disordered" evidence="13">
    <location>
        <begin position="902"/>
        <end position="931"/>
    </location>
</feature>
<dbReference type="Pfam" id="PF08064">
    <property type="entry name" value="UME"/>
    <property type="match status" value="1"/>
</dbReference>
<dbReference type="EC" id="2.7.11.1" evidence="3"/>
<organism evidence="17 18">
    <name type="scientific">Chlamydomonas eustigma</name>
    <dbReference type="NCBI Taxonomy" id="1157962"/>
    <lineage>
        <taxon>Eukaryota</taxon>
        <taxon>Viridiplantae</taxon>
        <taxon>Chlorophyta</taxon>
        <taxon>core chlorophytes</taxon>
        <taxon>Chlorophyceae</taxon>
        <taxon>CS clade</taxon>
        <taxon>Chlamydomonadales</taxon>
        <taxon>Chlamydomonadaceae</taxon>
        <taxon>Chlamydomonas</taxon>
    </lineage>
</organism>
<dbReference type="InterPro" id="IPR012993">
    <property type="entry name" value="UME"/>
</dbReference>
<keyword evidence="10" id="KW-0234">DNA repair</keyword>
<dbReference type="GO" id="GO:0000077">
    <property type="term" value="P:DNA damage checkpoint signaling"/>
    <property type="evidence" value="ECO:0007669"/>
    <property type="project" value="TreeGrafter"/>
</dbReference>
<dbReference type="Pfam" id="PF02260">
    <property type="entry name" value="FATC"/>
    <property type="match status" value="1"/>
</dbReference>
<comment type="subcellular location">
    <subcellularLocation>
        <location evidence="1">Nucleus</location>
    </subcellularLocation>
</comment>
<evidence type="ECO:0000256" key="13">
    <source>
        <dbReference type="SAM" id="MobiDB-lite"/>
    </source>
</evidence>
<keyword evidence="9" id="KW-0067">ATP-binding</keyword>
<evidence type="ECO:0000256" key="10">
    <source>
        <dbReference type="ARBA" id="ARBA00023204"/>
    </source>
</evidence>
<dbReference type="Pfam" id="PF00454">
    <property type="entry name" value="PI3_PI4_kinase"/>
    <property type="match status" value="1"/>
</dbReference>
<dbReference type="OrthoDB" id="381190at2759"/>
<feature type="region of interest" description="Disordered" evidence="13">
    <location>
        <begin position="404"/>
        <end position="448"/>
    </location>
</feature>
<dbReference type="Pfam" id="PF02259">
    <property type="entry name" value="FAT"/>
    <property type="match status" value="1"/>
</dbReference>
<keyword evidence="5" id="KW-0808">Transferase</keyword>
<feature type="domain" description="FAT" evidence="15">
    <location>
        <begin position="1960"/>
        <end position="2619"/>
    </location>
</feature>
<dbReference type="InterPro" id="IPR014009">
    <property type="entry name" value="PIK_FAT"/>
</dbReference>
<dbReference type="Proteomes" id="UP000232323">
    <property type="component" value="Unassembled WGS sequence"/>
</dbReference>
<dbReference type="InterPro" id="IPR036940">
    <property type="entry name" value="PI3/4_kinase_cat_sf"/>
</dbReference>
<gene>
    <name evidence="17" type="ORF">CEUSTIGMA_g2366.t1</name>
</gene>
<dbReference type="InterPro" id="IPR050517">
    <property type="entry name" value="DDR_Repair_Kinase"/>
</dbReference>
<dbReference type="InterPro" id="IPR018936">
    <property type="entry name" value="PI3/4_kinase_CS"/>
</dbReference>
<dbReference type="CDD" id="cd00892">
    <property type="entry name" value="PIKKc_ATR"/>
    <property type="match status" value="1"/>
</dbReference>
<keyword evidence="4" id="KW-0723">Serine/threonine-protein kinase</keyword>
<dbReference type="InterPro" id="IPR003152">
    <property type="entry name" value="FATC_dom"/>
</dbReference>
<feature type="domain" description="FATC" evidence="16">
    <location>
        <begin position="3045"/>
        <end position="3077"/>
    </location>
</feature>
<dbReference type="GO" id="GO:0005524">
    <property type="term" value="F:ATP binding"/>
    <property type="evidence" value="ECO:0007669"/>
    <property type="project" value="UniProtKB-KW"/>
</dbReference>
<feature type="domain" description="PI3K/PI4K catalytic" evidence="14">
    <location>
        <begin position="2728"/>
        <end position="3040"/>
    </location>
</feature>
<proteinExistence type="inferred from homology"/>
<dbReference type="PROSITE" id="PS50290">
    <property type="entry name" value="PI3_4_KINASE_3"/>
    <property type="match status" value="1"/>
</dbReference>
<dbReference type="SMART" id="SM00146">
    <property type="entry name" value="PI3Kc"/>
    <property type="match status" value="1"/>
</dbReference>
<evidence type="ECO:0000256" key="1">
    <source>
        <dbReference type="ARBA" id="ARBA00004123"/>
    </source>
</evidence>
<dbReference type="PANTHER" id="PTHR11139">
    <property type="entry name" value="ATAXIA TELANGIECTASIA MUTATED ATM -RELATED"/>
    <property type="match status" value="1"/>
</dbReference>
<evidence type="ECO:0000313" key="18">
    <source>
        <dbReference type="Proteomes" id="UP000232323"/>
    </source>
</evidence>
<dbReference type="InterPro" id="IPR057564">
    <property type="entry name" value="HEAT_ATR"/>
</dbReference>
<evidence type="ECO:0000256" key="12">
    <source>
        <dbReference type="ARBA" id="ARBA00024420"/>
    </source>
</evidence>
<feature type="compositionally biased region" description="Basic and acidic residues" evidence="13">
    <location>
        <begin position="909"/>
        <end position="922"/>
    </location>
</feature>
<evidence type="ECO:0000256" key="6">
    <source>
        <dbReference type="ARBA" id="ARBA00022741"/>
    </source>
</evidence>
<dbReference type="PROSITE" id="PS51190">
    <property type="entry name" value="FATC"/>
    <property type="match status" value="1"/>
</dbReference>
<dbReference type="Pfam" id="PF25030">
    <property type="entry name" value="M-HEAT_ATR"/>
    <property type="match status" value="1"/>
</dbReference>
<dbReference type="InterPro" id="IPR056802">
    <property type="entry name" value="ATR-like_M-HEAT"/>
</dbReference>
<evidence type="ECO:0000256" key="7">
    <source>
        <dbReference type="ARBA" id="ARBA00022763"/>
    </source>
</evidence>
<evidence type="ECO:0000259" key="16">
    <source>
        <dbReference type="PROSITE" id="PS51190"/>
    </source>
</evidence>
<name>A0A250WWL2_9CHLO</name>
<keyword evidence="6" id="KW-0547">Nucleotide-binding</keyword>
<evidence type="ECO:0000256" key="3">
    <source>
        <dbReference type="ARBA" id="ARBA00012513"/>
    </source>
</evidence>
<dbReference type="InterPro" id="IPR003151">
    <property type="entry name" value="PIK-rel_kinase_FAT"/>
</dbReference>
<evidence type="ECO:0000256" key="11">
    <source>
        <dbReference type="ARBA" id="ARBA00023242"/>
    </source>
</evidence>
<dbReference type="GO" id="GO:0005694">
    <property type="term" value="C:chromosome"/>
    <property type="evidence" value="ECO:0007669"/>
    <property type="project" value="TreeGrafter"/>
</dbReference>
<sequence>MRSLSNVSHEIRSAKGKDIPTVLHVTDFVLERLPFVFGGGKEINLMRHLLRLMLSVSIRHSHLTERVISLVLRVPQMLNYTLREKVIIALTQGACQLLKDVRKRVTEMSIAECDAKLAGPPVLQVFNGLSEGGQEVHLNEMLAPHTSVSHLIAGQNYITSAGNLVEMPVDSLELCMGYALGGSALLCRLLSQQPVNLGHLIRSDAVPDMIFLAAFGNTAEQACLMETLNSMLISGTGSLKGKPAELTVLVALLLESWSGHVLPLEPVEAASRWHSAITTLLKTVLMHLADMGVASMYGGMLLRPLIAAADEADQGSLFRESLCSCLQMLLKTCPEHLPSAVPALLLLLQSMTAEVKTSQDEDSDAEMCLAGLFSQVACWLQQPVVKNCLVQELKLRVYNIKPPVDPPATAQQHQPHGERSHLEVTSSTHTVGGPAQTLMSSKGSQDEAEDDVVIVDAGAVIAGGITHGADAETNKKKRLRQSQMTFGESGALASQADLKGRPPKRPFGVGSVIASAGRALKEQDGPIIATSCSGQIAVDKTDGPPEFKRVYSNEVTNTSYAFLPAASPAERVAVVSIMDTLQRHCAPRRLSESQNDLQAEVSKLLALRLLVSSLPCDVPSELLYLLTDVLLMWMDMGVQLLCYTENTVSSTDQAPDSTLHSIACKELSALLACSFSLLLRCSGDLLHASKGGGNIGNSNGQPPPTDDGTSSFGMMGGLCNAFRPLSRKLWALCSGPTSVEQKARILLLSAALGHQLLHCRVFPGVPQDPLHDLISDAKGSQSSALRAASLLASCLVPLVSALELDGFLVSHGAGFSAACRATLTNLNGASSTQDARAPQIQHASAQAFSIMLLLSTAMNVDDVVCAVHSACQLLGDDMGGIRIGDHSSVLNPLTAKLVSVEPGVNGSTEDNKRQQRLREQQQEQRSLQGPSLSSLGPVLQWLLFQPSSEATGLQSQLVMMEALTRYMFRVSGVSLMESRELLRQLLHLLGSASAPVRKAAVPMSHTLLRPDVLLQGFGPTKAKQTSGASATSQLEDIHEAEKQFILFLRARVDLNESEGELTSILTALQQLYRNLKGGESRVSATIIMVCCLGNESGRVRAKAATALFSCSRQMDITPKKLLLHGTVSGAVLEYIGRHILDQPSLLYELTKLLAMPELEIIKEVVPRVIGWLCVHQKKEELQALADLMETSVPTLYVNHADHATAYAFWVGSQAIEPFMTFVDDIMAPKEHDFLTVCKCAAREIARQVVWMSGLPTEWGPPPNMDPPDNVVSRTRDYLDLLGSKILGNKPEEAITRLLNGHAVAVLLKDFGNLFSQPATLSSPAVNTGQICRDNTPSASAGVNYAGDENETDKMQTLRALSVLLILLGPHIANHMPHIMAVLAAALRDVSSTTLKMQALCTWHVFVKSLATCGAASLGEDESLLGRVAQQSVVVLMEALEEGGEVQSIAVDILEEIIIKHRALIRNSLPRMPPLPSMPSLSKVNKILAEEQQRANNPRRHLQVLLESLRSESLSVRNAAVGELRLILTKRDGLMENLLEVALGNAKAAVGEIAVSRHSARGNGGSSQCVQRPAPVEAALLAEMMASLLRCCDNVMRTHLGRSLKLRCAECLGILGAIDPARVNVAMPLPEPLCEFRFEGTLSFQTQLLQRHLVRILETTDNITTVDFATYSIQALLQGYAKADALFNGAPGSDAGGTTWFTGLPIELQKKLSEIGASTSSMSNLKALELLRKREVEDQMQGVPNSGGGGGLLYDNLMNRVQLIVRPYLDSKFTLEDVGNRAGMAAQEAASYTIIFGRQKHSFRRWLELWLKTLSRWVCGPQQAAFAAVSPVLKWDLPLMTFLLPQAVHNIVSYGSDEARAAIRDELIAVLRSCVVVSEGTSEQELYLQVLFTLLDVLGRWVKDVNDVFSTFNLNQQGLVARQQPSSGRSSGGSEASTGDVAPPSFVKRVEDFLSSIPPRLLAQAAFRCGGHARALQYFESYVRSTNGGAMNPAAHSSVTYHHHQVSFLLEVYGQLEEPDGLSGLVQLRQGGLTTADQILVAEKAGAWGEALALYEHELGREGMSSVMKQDEPDVRSNTSTISMGPQRSAEGLSSLQQGRLRCLLQVGYLQSLLQQVEGLLVRKQQQQQGCMQLLALGVSAAWRLGHWSVLKEFLGFTGHTSSPDSASNQRGVKVRAVMPPLLSLNPQEQWDVCLGQLLLGLHEERFEDVKTGILEARQDIMAVLPAISQESYVRAYPQVAKLHMLQEIQDTLAILLADDAGWQSGGRSRSNNMDSVIMDARLKWQKRLSSTQASLGIQEPLLSMRRQLAGILGLEKEAGAAWLQYAKLCRSAGQPEAAATSTLEAIAREVPGARLERAKLLWQMGKQHRAIEELQSALKGMPSQQVHQSMQKKTWIAKMAVKLASWTAAEGQMGYADLKVLFERAIQIDDKWEKGYFEYGRYLDQLYQDAKRRQTQAKDGKGLYSRVSISRARVAGVGEERSYWEYLPDVLLNYGRSIEAGRRHALHSLPRVITLYCDFGLEAMGGNTGGVNSGRGSGGGGTKVMQSKERNAATQVVNLMKDLARTLSPSSWLLALPQLTSRICHPAPDVHSVVQTILVRIAEAYPQQALWSLAAVCKSSVQARRNAASNIVSAAHKSTSSDDGLRRVFSQFSQFSDHLIKLCHWAPASQKQQVKSISASQEFDQLLRMLPSKIMVPVQDALSNPLPPMPSGQGASSLNSNVVTIAGMEDTITVMASLQRPKKITFTGSDGQKYSFLAKPKDDLRKDYRLMDFAGMLNSLFNRGDAPRRRNLKIRTYAVLPLTEDCGILQWINHLYPYKAACEDTYTAEGVYKRREMHAYLKKVYQDSPGPYKMKNFEKVLQATPPRLHKWFLAKFPEPATWLQARLNFTRTNAVWCMTGHMLGLGDRHGENLLIDTASGDTVHVDFGCLFNRGLTLEIPELVPFRLTQNVIDCFGVSGVEGAFRKCAEITLQVLREHKEVFMTCAETFLYDPLVDWTKQSGSRSSSTAMSEQTEIENPAAKEALVTIEGRLSGTLLGVLCQPSIPLSCEGQAQRLISEATDKDNLAAMYVWWLAWM</sequence>
<keyword evidence="8" id="KW-0418">Kinase</keyword>
<protein>
    <recommendedName>
        <fullName evidence="12">Serine/threonine-protein kinase ATR</fullName>
        <ecNumber evidence="3">2.7.11.1</ecNumber>
    </recommendedName>
</protein>
<evidence type="ECO:0000259" key="14">
    <source>
        <dbReference type="PROSITE" id="PS50290"/>
    </source>
</evidence>
<feature type="region of interest" description="Disordered" evidence="13">
    <location>
        <begin position="1919"/>
        <end position="1942"/>
    </location>
</feature>
<keyword evidence="11" id="KW-0539">Nucleus</keyword>
<dbReference type="GO" id="GO:0005634">
    <property type="term" value="C:nucleus"/>
    <property type="evidence" value="ECO:0007669"/>
    <property type="project" value="UniProtKB-SubCell"/>
</dbReference>
<dbReference type="Pfam" id="PF23593">
    <property type="entry name" value="HEAT_ATR"/>
    <property type="match status" value="1"/>
</dbReference>
<dbReference type="Gene3D" id="3.30.1010.10">
    <property type="entry name" value="Phosphatidylinositol 3-kinase Catalytic Subunit, Chain A, domain 4"/>
    <property type="match status" value="1"/>
</dbReference>
<feature type="compositionally biased region" description="Low complexity" evidence="13">
    <location>
        <begin position="1925"/>
        <end position="1938"/>
    </location>
</feature>
<reference evidence="17 18" key="1">
    <citation type="submission" date="2017-08" db="EMBL/GenBank/DDBJ databases">
        <title>Acidophilic green algal genome provides insights into adaptation to an acidic environment.</title>
        <authorList>
            <person name="Hirooka S."/>
            <person name="Hirose Y."/>
            <person name="Kanesaki Y."/>
            <person name="Higuchi S."/>
            <person name="Fujiwara T."/>
            <person name="Onuma R."/>
            <person name="Era A."/>
            <person name="Ohbayashi R."/>
            <person name="Uzuka A."/>
            <person name="Nozaki H."/>
            <person name="Yoshikawa H."/>
            <person name="Miyagishima S.Y."/>
        </authorList>
    </citation>
    <scope>NUCLEOTIDE SEQUENCE [LARGE SCALE GENOMIC DNA]</scope>
    <source>
        <strain evidence="17 18">NIES-2499</strain>
    </source>
</reference>
<evidence type="ECO:0000256" key="2">
    <source>
        <dbReference type="ARBA" id="ARBA00010769"/>
    </source>
</evidence>
<dbReference type="SMART" id="SM01343">
    <property type="entry name" value="FATC"/>
    <property type="match status" value="1"/>
</dbReference>
<evidence type="ECO:0000256" key="9">
    <source>
        <dbReference type="ARBA" id="ARBA00022840"/>
    </source>
</evidence>
<dbReference type="PROSITE" id="PS00916">
    <property type="entry name" value="PI3_4_KINASE_2"/>
    <property type="match status" value="1"/>
</dbReference>
<dbReference type="Gene3D" id="1.25.40.10">
    <property type="entry name" value="Tetratricopeptide repeat domain"/>
    <property type="match status" value="1"/>
</dbReference>
<comment type="similarity">
    <text evidence="2">Belongs to the PI3/PI4-kinase family. ATM subfamily.</text>
</comment>
<dbReference type="SUPFAM" id="SSF56112">
    <property type="entry name" value="Protein kinase-like (PK-like)"/>
    <property type="match status" value="1"/>
</dbReference>
<feature type="compositionally biased region" description="Polar residues" evidence="13">
    <location>
        <begin position="2075"/>
        <end position="2088"/>
    </location>
</feature>
<dbReference type="EMBL" id="BEGY01000009">
    <property type="protein sequence ID" value="GAX74920.1"/>
    <property type="molecule type" value="Genomic_DNA"/>
</dbReference>
<evidence type="ECO:0000259" key="15">
    <source>
        <dbReference type="PROSITE" id="PS51189"/>
    </source>
</evidence>
<keyword evidence="7" id="KW-0227">DNA damage</keyword>
<dbReference type="InterPro" id="IPR011009">
    <property type="entry name" value="Kinase-like_dom_sf"/>
</dbReference>
<accession>A0A250WWL2</accession>
<evidence type="ECO:0000256" key="4">
    <source>
        <dbReference type="ARBA" id="ARBA00022527"/>
    </source>
</evidence>
<evidence type="ECO:0000256" key="8">
    <source>
        <dbReference type="ARBA" id="ARBA00022777"/>
    </source>
</evidence>
<dbReference type="PANTHER" id="PTHR11139:SF69">
    <property type="entry name" value="SERINE_THREONINE-PROTEIN KINASE ATR"/>
    <property type="match status" value="1"/>
</dbReference>